<evidence type="ECO:0000256" key="9">
    <source>
        <dbReference type="ARBA" id="ARBA00031349"/>
    </source>
</evidence>
<dbReference type="Pfam" id="PF00793">
    <property type="entry name" value="DAHP_synth_1"/>
    <property type="match status" value="1"/>
</dbReference>
<feature type="domain" description="DAHP synthetase I/KDSA" evidence="12">
    <location>
        <begin position="2"/>
        <end position="186"/>
    </location>
</feature>
<dbReference type="HOGENOM" id="CLU_030903_5_0_7"/>
<dbReference type="PANTHER" id="PTHR21225">
    <property type="entry name" value="PHOSPHO-2-DEHYDRO-3-DEOXYHEPTONATE ALDOLASE DAHP SYNTHETASE"/>
    <property type="match status" value="1"/>
</dbReference>
<proteinExistence type="inferred from homology"/>
<evidence type="ECO:0000256" key="8">
    <source>
        <dbReference type="ARBA" id="ARBA00031111"/>
    </source>
</evidence>
<dbReference type="EMBL" id="AZHW01001089">
    <property type="protein sequence ID" value="ETW94282.1"/>
    <property type="molecule type" value="Genomic_DNA"/>
</dbReference>
<dbReference type="PATRIC" id="fig|1429438.4.peg.6693"/>
<dbReference type="AlphaFoldDB" id="W4L8F8"/>
<comment type="similarity">
    <text evidence="3">Belongs to the class-I DAHP synthase family.</text>
</comment>
<dbReference type="EC" id="2.5.1.54" evidence="4"/>
<keyword evidence="6" id="KW-0808">Transferase</keyword>
<comment type="pathway">
    <text evidence="2">Metabolic intermediate biosynthesis; chorismate biosynthesis; chorismate from D-erythrose 4-phosphate and phosphoenolpyruvate: step 1/7.</text>
</comment>
<dbReference type="GO" id="GO:0003849">
    <property type="term" value="F:3-deoxy-7-phosphoheptulonate synthase activity"/>
    <property type="evidence" value="ECO:0007669"/>
    <property type="project" value="UniProtKB-EC"/>
</dbReference>
<organism evidence="13 14">
    <name type="scientific">Entotheonella factor</name>
    <dbReference type="NCBI Taxonomy" id="1429438"/>
    <lineage>
        <taxon>Bacteria</taxon>
        <taxon>Pseudomonadati</taxon>
        <taxon>Nitrospinota/Tectimicrobiota group</taxon>
        <taxon>Candidatus Tectimicrobiota</taxon>
        <taxon>Candidatus Entotheonellia</taxon>
        <taxon>Candidatus Entotheonellales</taxon>
        <taxon>Candidatus Entotheonellaceae</taxon>
        <taxon>Candidatus Entotheonella</taxon>
    </lineage>
</organism>
<dbReference type="SUPFAM" id="SSF51569">
    <property type="entry name" value="Aldolase"/>
    <property type="match status" value="1"/>
</dbReference>
<comment type="caution">
    <text evidence="13">The sequence shown here is derived from an EMBL/GenBank/DDBJ whole genome shotgun (WGS) entry which is preliminary data.</text>
</comment>
<feature type="non-terminal residue" evidence="13">
    <location>
        <position position="1"/>
    </location>
</feature>
<sequence>LELISWAAIGARTTESQTHREMASGLSMPVGFKNSTEGVLQVAIDAMEAARNPHTFLGVDKEGRTAVIRTQGNPWGHVVLRGGKGRPNYDPESIEAACKQLHQANLEPVLMVDCSHANSNKKHELQEEVWGTILKQRGEGNDALIGMMVESNLNEGSQKIPEDLSQLRYGVSVTDACVNWETTERMMRQAAESVV</sequence>
<evidence type="ECO:0000256" key="6">
    <source>
        <dbReference type="ARBA" id="ARBA00022679"/>
    </source>
</evidence>
<name>W4L8F8_ENTF1</name>
<comment type="function">
    <text evidence="1">Stereospecific condensation of phosphoenolpyruvate (PEP) and D-erythrose-4-phosphate (E4P) giving rise to 3-deoxy-D-arabino-heptulosonate-7-phosphate (DAHP).</text>
</comment>
<dbReference type="Gene3D" id="3.20.20.70">
    <property type="entry name" value="Aldolase class I"/>
    <property type="match status" value="1"/>
</dbReference>
<evidence type="ECO:0000256" key="10">
    <source>
        <dbReference type="ARBA" id="ARBA00032193"/>
    </source>
</evidence>
<evidence type="ECO:0000256" key="7">
    <source>
        <dbReference type="ARBA" id="ARBA00023141"/>
    </source>
</evidence>
<dbReference type="UniPathway" id="UPA00053">
    <property type="reaction ID" value="UER00084"/>
</dbReference>
<evidence type="ECO:0000313" key="14">
    <source>
        <dbReference type="Proteomes" id="UP000019141"/>
    </source>
</evidence>
<dbReference type="GO" id="GO:0008652">
    <property type="term" value="P:amino acid biosynthetic process"/>
    <property type="evidence" value="ECO:0007669"/>
    <property type="project" value="UniProtKB-KW"/>
</dbReference>
<evidence type="ECO:0000256" key="3">
    <source>
        <dbReference type="ARBA" id="ARBA00007985"/>
    </source>
</evidence>
<keyword evidence="5" id="KW-0028">Amino-acid biosynthesis</keyword>
<reference evidence="13 14" key="1">
    <citation type="journal article" date="2014" name="Nature">
        <title>An environmental bacterial taxon with a large and distinct metabolic repertoire.</title>
        <authorList>
            <person name="Wilson M.C."/>
            <person name="Mori T."/>
            <person name="Ruckert C."/>
            <person name="Uria A.R."/>
            <person name="Helf M.J."/>
            <person name="Takada K."/>
            <person name="Gernert C."/>
            <person name="Steffens U.A."/>
            <person name="Heycke N."/>
            <person name="Schmitt S."/>
            <person name="Rinke C."/>
            <person name="Helfrich E.J."/>
            <person name="Brachmann A.O."/>
            <person name="Gurgui C."/>
            <person name="Wakimoto T."/>
            <person name="Kracht M."/>
            <person name="Crusemann M."/>
            <person name="Hentschel U."/>
            <person name="Abe I."/>
            <person name="Matsunaga S."/>
            <person name="Kalinowski J."/>
            <person name="Takeyama H."/>
            <person name="Piel J."/>
        </authorList>
    </citation>
    <scope>NUCLEOTIDE SEQUENCE [LARGE SCALE GENOMIC DNA]</scope>
    <source>
        <strain evidence="14">TSY1</strain>
    </source>
</reference>
<dbReference type="GO" id="GO:0009073">
    <property type="term" value="P:aromatic amino acid family biosynthetic process"/>
    <property type="evidence" value="ECO:0007669"/>
    <property type="project" value="UniProtKB-KW"/>
</dbReference>
<dbReference type="NCBIfam" id="TIGR00034">
    <property type="entry name" value="aroFGH"/>
    <property type="match status" value="1"/>
</dbReference>
<accession>W4L8F8</accession>
<dbReference type="InterPro" id="IPR006219">
    <property type="entry name" value="DAHP_synth_1"/>
</dbReference>
<keyword evidence="7" id="KW-0057">Aromatic amino acid biosynthesis</keyword>
<keyword evidence="14" id="KW-1185">Reference proteome</keyword>
<dbReference type="InterPro" id="IPR013785">
    <property type="entry name" value="Aldolase_TIM"/>
</dbReference>
<evidence type="ECO:0000256" key="11">
    <source>
        <dbReference type="ARBA" id="ARBA00047508"/>
    </source>
</evidence>
<dbReference type="GO" id="GO:0009423">
    <property type="term" value="P:chorismate biosynthetic process"/>
    <property type="evidence" value="ECO:0007669"/>
    <property type="project" value="UniProtKB-UniPathway"/>
</dbReference>
<evidence type="ECO:0000256" key="4">
    <source>
        <dbReference type="ARBA" id="ARBA00012694"/>
    </source>
</evidence>
<dbReference type="GO" id="GO:0005737">
    <property type="term" value="C:cytoplasm"/>
    <property type="evidence" value="ECO:0007669"/>
    <property type="project" value="TreeGrafter"/>
</dbReference>
<evidence type="ECO:0000256" key="5">
    <source>
        <dbReference type="ARBA" id="ARBA00022605"/>
    </source>
</evidence>
<dbReference type="InterPro" id="IPR006218">
    <property type="entry name" value="DAHP1/KDSA"/>
</dbReference>
<evidence type="ECO:0000259" key="12">
    <source>
        <dbReference type="Pfam" id="PF00793"/>
    </source>
</evidence>
<protein>
    <recommendedName>
        <fullName evidence="4">3-deoxy-7-phosphoheptulonate synthase</fullName>
        <ecNumber evidence="4">2.5.1.54</ecNumber>
    </recommendedName>
    <alternativeName>
        <fullName evidence="10">3-deoxy-D-arabino-heptulosonate 7-phosphate synthase</fullName>
    </alternativeName>
    <alternativeName>
        <fullName evidence="9">DAHP synthase</fullName>
    </alternativeName>
    <alternativeName>
        <fullName evidence="8">Phospho-2-keto-3-deoxyheptonate aldolase</fullName>
    </alternativeName>
</protein>
<dbReference type="Proteomes" id="UP000019141">
    <property type="component" value="Unassembled WGS sequence"/>
</dbReference>
<evidence type="ECO:0000256" key="1">
    <source>
        <dbReference type="ARBA" id="ARBA00003726"/>
    </source>
</evidence>
<gene>
    <name evidence="13" type="ORF">ETSY1_35565</name>
</gene>
<dbReference type="PANTHER" id="PTHR21225:SF12">
    <property type="entry name" value="PHOSPHO-2-DEHYDRO-3-DEOXYHEPTONATE ALDOLASE, TYROSINE-INHIBITED"/>
    <property type="match status" value="1"/>
</dbReference>
<evidence type="ECO:0000256" key="2">
    <source>
        <dbReference type="ARBA" id="ARBA00004688"/>
    </source>
</evidence>
<evidence type="ECO:0000313" key="13">
    <source>
        <dbReference type="EMBL" id="ETW94282.1"/>
    </source>
</evidence>
<comment type="catalytic activity">
    <reaction evidence="11">
        <text>D-erythrose 4-phosphate + phosphoenolpyruvate + H2O = 7-phospho-2-dehydro-3-deoxy-D-arabino-heptonate + phosphate</text>
        <dbReference type="Rhea" id="RHEA:14717"/>
        <dbReference type="ChEBI" id="CHEBI:15377"/>
        <dbReference type="ChEBI" id="CHEBI:16897"/>
        <dbReference type="ChEBI" id="CHEBI:43474"/>
        <dbReference type="ChEBI" id="CHEBI:58394"/>
        <dbReference type="ChEBI" id="CHEBI:58702"/>
        <dbReference type="EC" id="2.5.1.54"/>
    </reaction>
</comment>